<reference evidence="1 2" key="1">
    <citation type="journal article" date="2008" name="Nature">
        <title>The genome of Laccaria bicolor provides insights into mycorrhizal symbiosis.</title>
        <authorList>
            <person name="Martin F."/>
            <person name="Aerts A."/>
            <person name="Ahren D."/>
            <person name="Brun A."/>
            <person name="Danchin E.G.J."/>
            <person name="Duchaussoy F."/>
            <person name="Gibon J."/>
            <person name="Kohler A."/>
            <person name="Lindquist E."/>
            <person name="Pereda V."/>
            <person name="Salamov A."/>
            <person name="Shapiro H.J."/>
            <person name="Wuyts J."/>
            <person name="Blaudez D."/>
            <person name="Buee M."/>
            <person name="Brokstein P."/>
            <person name="Canbaeck B."/>
            <person name="Cohen D."/>
            <person name="Courty P.E."/>
            <person name="Coutinho P.M."/>
            <person name="Delaruelle C."/>
            <person name="Detter J.C."/>
            <person name="Deveau A."/>
            <person name="DiFazio S."/>
            <person name="Duplessis S."/>
            <person name="Fraissinet-Tachet L."/>
            <person name="Lucic E."/>
            <person name="Frey-Klett P."/>
            <person name="Fourrey C."/>
            <person name="Feussner I."/>
            <person name="Gay G."/>
            <person name="Grimwood J."/>
            <person name="Hoegger P.J."/>
            <person name="Jain P."/>
            <person name="Kilaru S."/>
            <person name="Labbe J."/>
            <person name="Lin Y.C."/>
            <person name="Legue V."/>
            <person name="Le Tacon F."/>
            <person name="Marmeisse R."/>
            <person name="Melayah D."/>
            <person name="Montanini B."/>
            <person name="Muratet M."/>
            <person name="Nehls U."/>
            <person name="Niculita-Hirzel H."/>
            <person name="Oudot-Le Secq M.P."/>
            <person name="Peter M."/>
            <person name="Quesneville H."/>
            <person name="Rajashekar B."/>
            <person name="Reich M."/>
            <person name="Rouhier N."/>
            <person name="Schmutz J."/>
            <person name="Yin T."/>
            <person name="Chalot M."/>
            <person name="Henrissat B."/>
            <person name="Kuees U."/>
            <person name="Lucas S."/>
            <person name="Van de Peer Y."/>
            <person name="Podila G.K."/>
            <person name="Polle A."/>
            <person name="Pukkila P.J."/>
            <person name="Richardson P.M."/>
            <person name="Rouze P."/>
            <person name="Sanders I.R."/>
            <person name="Stajich J.E."/>
            <person name="Tunlid A."/>
            <person name="Tuskan G."/>
            <person name="Grigoriev I.V."/>
        </authorList>
    </citation>
    <scope>NUCLEOTIDE SEQUENCE [LARGE SCALE GENOMIC DNA]</scope>
    <source>
        <strain evidence="2">S238N-H82 / ATCC MYA-4686</strain>
    </source>
</reference>
<dbReference type="Proteomes" id="UP000001194">
    <property type="component" value="Unassembled WGS sequence"/>
</dbReference>
<name>B0DJK7_LACBS</name>
<dbReference type="GeneID" id="6079778"/>
<dbReference type="HOGENOM" id="CLU_1046099_0_0_1"/>
<proteinExistence type="predicted"/>
<dbReference type="AlphaFoldDB" id="B0DJK7"/>
<evidence type="ECO:0000313" key="2">
    <source>
        <dbReference type="Proteomes" id="UP000001194"/>
    </source>
</evidence>
<dbReference type="EMBL" id="DS547114">
    <property type="protein sequence ID" value="EDR05135.1"/>
    <property type="molecule type" value="Genomic_DNA"/>
</dbReference>
<evidence type="ECO:0000313" key="1">
    <source>
        <dbReference type="EMBL" id="EDR05135.1"/>
    </source>
</evidence>
<organism evidence="2">
    <name type="scientific">Laccaria bicolor (strain S238N-H82 / ATCC MYA-4686)</name>
    <name type="common">Bicoloured deceiver</name>
    <name type="synonym">Laccaria laccata var. bicolor</name>
    <dbReference type="NCBI Taxonomy" id="486041"/>
    <lineage>
        <taxon>Eukaryota</taxon>
        <taxon>Fungi</taxon>
        <taxon>Dikarya</taxon>
        <taxon>Basidiomycota</taxon>
        <taxon>Agaricomycotina</taxon>
        <taxon>Agaricomycetes</taxon>
        <taxon>Agaricomycetidae</taxon>
        <taxon>Agaricales</taxon>
        <taxon>Agaricineae</taxon>
        <taxon>Hydnangiaceae</taxon>
        <taxon>Laccaria</taxon>
    </lineage>
</organism>
<dbReference type="InParanoid" id="B0DJK7"/>
<sequence length="266" mass="29127">MIKVVPTSGCSVGAGAFSWGGCGFRGQGAVFVGVRVFLWVLGSFRGWWQLQTREWGARRLATSTGHLNSEQWGWRGLLLTWVAQNNLTVTTGTSSPSDDAYSHRLTFIAAFAWSSWWALVNRGGRWSPLVDGGALVVPRCCHLVGGGRLWMVVVPHWWSLPFVGGVSWPLLGCVVSLSLSPLSMWLVGGNGGGEEDGRWVEKKECCICLVALPLFGNKSKINKQLTGFRCIPFLPFLQNIPVSIPECPNSAGMVRHRNDENSRPPC</sequence>
<gene>
    <name evidence="1" type="ORF">LACBIDRAFT_303495</name>
</gene>
<accession>B0DJK7</accession>
<keyword evidence="2" id="KW-1185">Reference proteome</keyword>
<dbReference type="KEGG" id="lbc:LACBIDRAFT_303495"/>
<dbReference type="RefSeq" id="XP_001884100.1">
    <property type="nucleotide sequence ID" value="XM_001884065.1"/>
</dbReference>
<dbReference type="PROSITE" id="PS51257">
    <property type="entry name" value="PROKAR_LIPOPROTEIN"/>
    <property type="match status" value="1"/>
</dbReference>
<protein>
    <submittedName>
        <fullName evidence="1">Predicted protein</fullName>
    </submittedName>
</protein>